<dbReference type="AlphaFoldDB" id="A0A6G3U6P6"/>
<feature type="region of interest" description="Disordered" evidence="1">
    <location>
        <begin position="47"/>
        <end position="70"/>
    </location>
</feature>
<feature type="compositionally biased region" description="Gly residues" evidence="1">
    <location>
        <begin position="52"/>
        <end position="70"/>
    </location>
</feature>
<accession>A0A6G3U6P6</accession>
<dbReference type="RefSeq" id="WP_164337151.1">
    <property type="nucleotide sequence ID" value="NZ_JAAGMU010001146.1"/>
</dbReference>
<gene>
    <name evidence="2" type="ORF">G3I38_22235</name>
</gene>
<feature type="non-terminal residue" evidence="2">
    <location>
        <position position="70"/>
    </location>
</feature>
<reference evidence="2" key="1">
    <citation type="submission" date="2020-01" db="EMBL/GenBank/DDBJ databases">
        <title>Insect and environment-associated Actinomycetes.</title>
        <authorList>
            <person name="Currrie C."/>
            <person name="Chevrette M."/>
            <person name="Carlson C."/>
            <person name="Stubbendieck R."/>
            <person name="Wendt-Pienkowski E."/>
        </authorList>
    </citation>
    <scope>NUCLEOTIDE SEQUENCE</scope>
    <source>
        <strain evidence="2">SID7958</strain>
    </source>
</reference>
<organism evidence="2">
    <name type="scientific">Streptomyces sp. SID7958</name>
    <dbReference type="NCBI Taxonomy" id="2706093"/>
    <lineage>
        <taxon>Bacteria</taxon>
        <taxon>Bacillati</taxon>
        <taxon>Actinomycetota</taxon>
        <taxon>Actinomycetes</taxon>
        <taxon>Kitasatosporales</taxon>
        <taxon>Streptomycetaceae</taxon>
        <taxon>Streptomyces</taxon>
    </lineage>
</organism>
<proteinExistence type="predicted"/>
<sequence length="70" mass="7054">AAEVVALLSEEAPREYGDDLAGALRAARRGGDGYAARWRAEVRRLRSSAGEVSGGHGGEVSGGIGGEATA</sequence>
<evidence type="ECO:0000313" key="2">
    <source>
        <dbReference type="EMBL" id="NEC81887.1"/>
    </source>
</evidence>
<dbReference type="EMBL" id="JAAGMU010001146">
    <property type="protein sequence ID" value="NEC81887.1"/>
    <property type="molecule type" value="Genomic_DNA"/>
</dbReference>
<comment type="caution">
    <text evidence="2">The sequence shown here is derived from an EMBL/GenBank/DDBJ whole genome shotgun (WGS) entry which is preliminary data.</text>
</comment>
<feature type="non-terminal residue" evidence="2">
    <location>
        <position position="1"/>
    </location>
</feature>
<name>A0A6G3U6P6_9ACTN</name>
<protein>
    <submittedName>
        <fullName evidence="2">Uncharacterized protein</fullName>
    </submittedName>
</protein>
<evidence type="ECO:0000256" key="1">
    <source>
        <dbReference type="SAM" id="MobiDB-lite"/>
    </source>
</evidence>